<evidence type="ECO:0000313" key="4">
    <source>
        <dbReference type="EMBL" id="CAG8256574.1"/>
    </source>
</evidence>
<feature type="domain" description="PNPLA" evidence="3">
    <location>
        <begin position="20"/>
        <end position="219"/>
    </location>
</feature>
<evidence type="ECO:0000256" key="2">
    <source>
        <dbReference type="PROSITE-ProRule" id="PRU01161"/>
    </source>
</evidence>
<dbReference type="Gene3D" id="3.40.50.300">
    <property type="entry name" value="P-loop containing nucleotide triphosphate hydrolases"/>
    <property type="match status" value="1"/>
</dbReference>
<dbReference type="Pfam" id="PF13424">
    <property type="entry name" value="TPR_12"/>
    <property type="match status" value="2"/>
</dbReference>
<feature type="short sequence motif" description="GXSXG" evidence="2">
    <location>
        <begin position="64"/>
        <end position="68"/>
    </location>
</feature>
<dbReference type="AlphaFoldDB" id="A0A9W4IC08"/>
<feature type="active site" description="Nucleophile" evidence="2">
    <location>
        <position position="66"/>
    </location>
</feature>
<protein>
    <recommendedName>
        <fullName evidence="3">PNPLA domain-containing protein</fullName>
    </recommendedName>
</protein>
<feature type="short sequence motif" description="DGA/G" evidence="2">
    <location>
        <begin position="206"/>
        <end position="208"/>
    </location>
</feature>
<dbReference type="SUPFAM" id="SSF52540">
    <property type="entry name" value="P-loop containing nucleoside triphosphate hydrolases"/>
    <property type="match status" value="1"/>
</dbReference>
<dbReference type="InterPro" id="IPR019734">
    <property type="entry name" value="TPR_rpt"/>
</dbReference>
<dbReference type="GO" id="GO:0016787">
    <property type="term" value="F:hydrolase activity"/>
    <property type="evidence" value="ECO:0007669"/>
    <property type="project" value="UniProtKB-UniRule"/>
</dbReference>
<proteinExistence type="predicted"/>
<dbReference type="CDD" id="cd07216">
    <property type="entry name" value="Pat17_PNPLA8_PNPLA9_like3"/>
    <property type="match status" value="1"/>
</dbReference>
<dbReference type="Proteomes" id="UP001153618">
    <property type="component" value="Unassembled WGS sequence"/>
</dbReference>
<dbReference type="Pfam" id="PF01734">
    <property type="entry name" value="Patatin"/>
    <property type="match status" value="1"/>
</dbReference>
<dbReference type="InterPro" id="IPR002182">
    <property type="entry name" value="NB-ARC"/>
</dbReference>
<evidence type="ECO:0000313" key="5">
    <source>
        <dbReference type="Proteomes" id="UP001153618"/>
    </source>
</evidence>
<dbReference type="GO" id="GO:0046486">
    <property type="term" value="P:glycerolipid metabolic process"/>
    <property type="evidence" value="ECO:0007669"/>
    <property type="project" value="UniProtKB-ARBA"/>
</dbReference>
<reference evidence="4" key="1">
    <citation type="submission" date="2021-07" db="EMBL/GenBank/DDBJ databases">
        <authorList>
            <person name="Branca A.L. A."/>
        </authorList>
    </citation>
    <scope>NUCLEOTIDE SEQUENCE</scope>
</reference>
<feature type="active site" description="Proton acceptor" evidence="2">
    <location>
        <position position="206"/>
    </location>
</feature>
<dbReference type="OrthoDB" id="1577640at2759"/>
<dbReference type="InterPro" id="IPR027417">
    <property type="entry name" value="P-loop_NTPase"/>
</dbReference>
<dbReference type="SUPFAM" id="SSF48452">
    <property type="entry name" value="TPR-like"/>
    <property type="match status" value="2"/>
</dbReference>
<sequence length="1057" mass="118912">MADEDIFGPSPLNTNGLCLLSLDGGGVRGFSSLLILRDLMDQLNSARGTHPPVKPCDVFDLIGGTSTGGLIAIMLGRLELDVDQCLMAYTELMESIFSQKISNVPVDWSGNIISQYDSKKLKTAIETVITRAGCSPTDLMNDGKPRSTKVFVCTTSKDTSQTIRLRSYSVPNEDTISATICEAALATSAATKFFDPVSIGKQQFVDGAFGANNPIEEVEEEAADIWCTKSRDLKPLVKCFVSVGTGSPDRVPISDNIVKFLSKTLVKMATKSEGINRRFMARWSHEVETKHCFRFNVDQGLQNVHMAEFDKQSVIEFATCDYLHQAVQKSQMRDCKKADEDLEFIIRVSHRCPRFAVSIKLTIGQEHHAQLAHFRVMQNMRYTDQVLVNEPSACWTVPFDRNPRYVDCGVVGAVKRRLYGGKSPTRVAFFGLGGAGKTQVALELAYQARELYSDCDIFWIPAIDMESLQQAYQALADQLGIETTDSSEDVRILVKRHLSKPGMRRWLMIVDNADELDMWIGSESSRNGGLEDCLPTSDRGAIVFTTRSTKVAQHIASTDTVKISEMDEQKAREVLRNNLVDKKLLRDTESTRKLLSQLAFLPLAIVQAASFINQNEMELRSYLNLLDGQEQSEIDLLSEDFEDKGRYNSIRNPVAITWLSSFEQIRRQNKDAANYLYFMACIQEKDIPVLLLPPIGVVEQQKAIGVLSSYSFVRTRNESTRLDMHRLVHLATRNWLRSRGSFQEWQSYALHHVERLFPEIDHTHRALWRAAVPHALRIVNLTKDRKPSGTRFELLCKVGSCHIYDGRPKEARRLYREALELVSADLGPDSDRALHALGMLAVTYDHGGSPQKAIKIWEQVLEKRIRINGSDSYEANSVLLQLASAHRTAVDGPKAKECYNIAIPYFVRNFSPGSPQVMDVLERLATFYASEGCISDGEELSLQLLEISRNVRGSDDPATATLMLSLGMVYMDQWRLDEADKLITEGLEVTKRTLGLEHLQTIRMMGWLACLREYQGRHEEALVLGRECLRFHRENFGADHESVRVHTSHLDNCTTPT</sequence>
<evidence type="ECO:0000259" key="3">
    <source>
        <dbReference type="PROSITE" id="PS51635"/>
    </source>
</evidence>
<keyword evidence="2" id="KW-0442">Lipid degradation</keyword>
<gene>
    <name evidence="4" type="ORF">POLS_LOCUS8894</name>
</gene>
<feature type="short sequence motif" description="GXGXXG" evidence="2">
    <location>
        <begin position="24"/>
        <end position="29"/>
    </location>
</feature>
<dbReference type="InterPro" id="IPR016035">
    <property type="entry name" value="Acyl_Trfase/lysoPLipase"/>
</dbReference>
<keyword evidence="1 2" id="KW-0443">Lipid metabolism</keyword>
<dbReference type="GO" id="GO:0043531">
    <property type="term" value="F:ADP binding"/>
    <property type="evidence" value="ECO:0007669"/>
    <property type="project" value="InterPro"/>
</dbReference>
<dbReference type="PROSITE" id="PS51635">
    <property type="entry name" value="PNPLA"/>
    <property type="match status" value="1"/>
</dbReference>
<dbReference type="InterPro" id="IPR053137">
    <property type="entry name" value="NLR-like"/>
</dbReference>
<dbReference type="PANTHER" id="PTHR46082:SF6">
    <property type="entry name" value="AAA+ ATPASE DOMAIN-CONTAINING PROTEIN-RELATED"/>
    <property type="match status" value="1"/>
</dbReference>
<dbReference type="SUPFAM" id="SSF52151">
    <property type="entry name" value="FabD/lysophospholipase-like"/>
    <property type="match status" value="1"/>
</dbReference>
<dbReference type="GO" id="GO:0016042">
    <property type="term" value="P:lipid catabolic process"/>
    <property type="evidence" value="ECO:0007669"/>
    <property type="project" value="UniProtKB-UniRule"/>
</dbReference>
<keyword evidence="2" id="KW-0378">Hydrolase</keyword>
<dbReference type="InterPro" id="IPR002641">
    <property type="entry name" value="PNPLA_dom"/>
</dbReference>
<keyword evidence="5" id="KW-1185">Reference proteome</keyword>
<evidence type="ECO:0000256" key="1">
    <source>
        <dbReference type="ARBA" id="ARBA00023098"/>
    </source>
</evidence>
<name>A0A9W4IC08_PENOL</name>
<accession>A0A9W4IC08</accession>
<comment type="caution">
    <text evidence="4">The sequence shown here is derived from an EMBL/GenBank/DDBJ whole genome shotgun (WGS) entry which is preliminary data.</text>
</comment>
<dbReference type="Gene3D" id="3.40.1090.10">
    <property type="entry name" value="Cytosolic phospholipase A2 catalytic domain"/>
    <property type="match status" value="1"/>
</dbReference>
<dbReference type="Pfam" id="PF00931">
    <property type="entry name" value="NB-ARC"/>
    <property type="match status" value="1"/>
</dbReference>
<dbReference type="PANTHER" id="PTHR46082">
    <property type="entry name" value="ATP/GTP-BINDING PROTEIN-RELATED"/>
    <property type="match status" value="1"/>
</dbReference>
<dbReference type="SMART" id="SM00028">
    <property type="entry name" value="TPR"/>
    <property type="match status" value="5"/>
</dbReference>
<dbReference type="InterPro" id="IPR011990">
    <property type="entry name" value="TPR-like_helical_dom_sf"/>
</dbReference>
<dbReference type="EMBL" id="CAJVOS010000082">
    <property type="protein sequence ID" value="CAG8256574.1"/>
    <property type="molecule type" value="Genomic_DNA"/>
</dbReference>
<organism evidence="4 5">
    <name type="scientific">Penicillium olsonii</name>
    <dbReference type="NCBI Taxonomy" id="99116"/>
    <lineage>
        <taxon>Eukaryota</taxon>
        <taxon>Fungi</taxon>
        <taxon>Dikarya</taxon>
        <taxon>Ascomycota</taxon>
        <taxon>Pezizomycotina</taxon>
        <taxon>Eurotiomycetes</taxon>
        <taxon>Eurotiomycetidae</taxon>
        <taxon>Eurotiales</taxon>
        <taxon>Aspergillaceae</taxon>
        <taxon>Penicillium</taxon>
    </lineage>
</organism>
<dbReference type="Gene3D" id="1.25.40.10">
    <property type="entry name" value="Tetratricopeptide repeat domain"/>
    <property type="match status" value="2"/>
</dbReference>